<comment type="caution">
    <text evidence="6">The sequence shown here is derived from an EMBL/GenBank/DDBJ whole genome shotgun (WGS) entry which is preliminary data.</text>
</comment>
<evidence type="ECO:0000313" key="6">
    <source>
        <dbReference type="EMBL" id="MDG0815878.1"/>
    </source>
</evidence>
<protein>
    <submittedName>
        <fullName evidence="6">DoxX family membrane protein</fullName>
    </submittedName>
</protein>
<gene>
    <name evidence="6" type="ORF">NWE73_05865</name>
</gene>
<dbReference type="Proteomes" id="UP001152321">
    <property type="component" value="Unassembled WGS sequence"/>
</dbReference>
<evidence type="ECO:0000256" key="1">
    <source>
        <dbReference type="ARBA" id="ARBA00004141"/>
    </source>
</evidence>
<evidence type="ECO:0000313" key="7">
    <source>
        <dbReference type="Proteomes" id="UP001152321"/>
    </source>
</evidence>
<evidence type="ECO:0000256" key="3">
    <source>
        <dbReference type="ARBA" id="ARBA00022989"/>
    </source>
</evidence>
<reference evidence="6" key="1">
    <citation type="submission" date="2022-08" db="EMBL/GenBank/DDBJ databases">
        <title>Novel Bdellovibrio Species Isolated from Svalbard: Designation Bdellovibrio svalbardensis.</title>
        <authorList>
            <person name="Mitchell R.J."/>
            <person name="Choi S.Y."/>
        </authorList>
    </citation>
    <scope>NUCLEOTIDE SEQUENCE</scope>
    <source>
        <strain evidence="6">PAP01</strain>
    </source>
</reference>
<feature type="transmembrane region" description="Helical" evidence="5">
    <location>
        <begin position="12"/>
        <end position="32"/>
    </location>
</feature>
<proteinExistence type="predicted"/>
<sequence length="137" mass="15306">MTTLSPQELAYTLLRFALGLNIFLHGAVRLGSNYQKFIDWTTGLFQNTPLPSFAVQAFAHSIPILEVTFGLLILLGLFTLPALIGGTLVMIGLMAGMCIIQNWEIVGIQMIYIFLYTVLTFTLTYNGLSIDRFLIRK</sequence>
<evidence type="ECO:0000256" key="4">
    <source>
        <dbReference type="ARBA" id="ARBA00023136"/>
    </source>
</evidence>
<dbReference type="EMBL" id="JANRMI010000002">
    <property type="protein sequence ID" value="MDG0815878.1"/>
    <property type="molecule type" value="Genomic_DNA"/>
</dbReference>
<dbReference type="Pfam" id="PF07681">
    <property type="entry name" value="DoxX"/>
    <property type="match status" value="1"/>
</dbReference>
<evidence type="ECO:0000256" key="2">
    <source>
        <dbReference type="ARBA" id="ARBA00022692"/>
    </source>
</evidence>
<feature type="transmembrane region" description="Helical" evidence="5">
    <location>
        <begin position="109"/>
        <end position="128"/>
    </location>
</feature>
<keyword evidence="3 5" id="KW-1133">Transmembrane helix</keyword>
<evidence type="ECO:0000256" key="5">
    <source>
        <dbReference type="SAM" id="Phobius"/>
    </source>
</evidence>
<keyword evidence="4 5" id="KW-0472">Membrane</keyword>
<organism evidence="6 7">
    <name type="scientific">Bdellovibrio svalbardensis</name>
    <dbReference type="NCBI Taxonomy" id="2972972"/>
    <lineage>
        <taxon>Bacteria</taxon>
        <taxon>Pseudomonadati</taxon>
        <taxon>Bdellovibrionota</taxon>
        <taxon>Bdellovibrionia</taxon>
        <taxon>Bdellovibrionales</taxon>
        <taxon>Pseudobdellovibrionaceae</taxon>
        <taxon>Bdellovibrio</taxon>
    </lineage>
</organism>
<keyword evidence="2 5" id="KW-0812">Transmembrane</keyword>
<name>A0ABT6DGE1_9BACT</name>
<dbReference type="InterPro" id="IPR032808">
    <property type="entry name" value="DoxX"/>
</dbReference>
<keyword evidence="7" id="KW-1185">Reference proteome</keyword>
<dbReference type="RefSeq" id="WP_277577357.1">
    <property type="nucleotide sequence ID" value="NZ_JANRMI010000002.1"/>
</dbReference>
<comment type="subcellular location">
    <subcellularLocation>
        <location evidence="1">Membrane</location>
        <topology evidence="1">Multi-pass membrane protein</topology>
    </subcellularLocation>
</comment>
<accession>A0ABT6DGE1</accession>